<evidence type="ECO:0000313" key="19">
    <source>
        <dbReference type="EMBL" id="OSX70458.1"/>
    </source>
</evidence>
<organism evidence="19 20">
    <name type="scientific">Porphyra umbilicalis</name>
    <name type="common">Purple laver</name>
    <name type="synonym">Red alga</name>
    <dbReference type="NCBI Taxonomy" id="2786"/>
    <lineage>
        <taxon>Eukaryota</taxon>
        <taxon>Rhodophyta</taxon>
        <taxon>Bangiophyceae</taxon>
        <taxon>Bangiales</taxon>
        <taxon>Bangiaceae</taxon>
        <taxon>Porphyra</taxon>
    </lineage>
</organism>
<dbReference type="GO" id="GO:0051537">
    <property type="term" value="F:2 iron, 2 sulfur cluster binding"/>
    <property type="evidence" value="ECO:0007669"/>
    <property type="project" value="UniProtKB-KW"/>
</dbReference>
<keyword evidence="13" id="KW-0472">Membrane</keyword>
<evidence type="ECO:0000256" key="14">
    <source>
        <dbReference type="ARBA" id="ARBA00023157"/>
    </source>
</evidence>
<protein>
    <recommendedName>
        <fullName evidence="3">plastoquinol--plastocyanin reductase</fullName>
        <ecNumber evidence="3">7.1.1.6</ecNumber>
    </recommendedName>
</protein>
<keyword evidence="14" id="KW-1015">Disulfide bond</keyword>
<dbReference type="GO" id="GO:0009496">
    <property type="term" value="F:plastoquinol--plastocyanin reductase activity"/>
    <property type="evidence" value="ECO:0007669"/>
    <property type="project" value="UniProtKB-EC"/>
</dbReference>
<gene>
    <name evidence="19" type="ORF">BU14_0748s0004</name>
</gene>
<reference evidence="19 20" key="1">
    <citation type="submission" date="2017-03" db="EMBL/GenBank/DDBJ databases">
        <title>WGS assembly of Porphyra umbilicalis.</title>
        <authorList>
            <person name="Brawley S.H."/>
            <person name="Blouin N.A."/>
            <person name="Ficko-Blean E."/>
            <person name="Wheeler G.L."/>
            <person name="Lohr M."/>
            <person name="Goodson H.V."/>
            <person name="Jenkins J.W."/>
            <person name="Blaby-Haas C.E."/>
            <person name="Helliwell K.E."/>
            <person name="Chan C."/>
            <person name="Marriage T."/>
            <person name="Bhattacharya D."/>
            <person name="Klein A.S."/>
            <person name="Badis Y."/>
            <person name="Brodie J."/>
            <person name="Cao Y."/>
            <person name="Collen J."/>
            <person name="Dittami S.M."/>
            <person name="Gachon C.M."/>
            <person name="Green B.R."/>
            <person name="Karpowicz S."/>
            <person name="Kim J.W."/>
            <person name="Kudahl U."/>
            <person name="Lin S."/>
            <person name="Michel G."/>
            <person name="Mittag M."/>
            <person name="Olson B.J."/>
            <person name="Pangilinan J."/>
            <person name="Peng Y."/>
            <person name="Qiu H."/>
            <person name="Shu S."/>
            <person name="Singer J.T."/>
            <person name="Smith A.G."/>
            <person name="Sprecher B.N."/>
            <person name="Wagner V."/>
            <person name="Wang W."/>
            <person name="Wang Z.-Y."/>
            <person name="Yan J."/>
            <person name="Yarish C."/>
            <person name="Zoeuner-Riek S."/>
            <person name="Zhuang Y."/>
            <person name="Zou Y."/>
            <person name="Lindquist E.A."/>
            <person name="Grimwood J."/>
            <person name="Barry K."/>
            <person name="Rokhsar D.S."/>
            <person name="Schmutz J."/>
            <person name="Stiller J.W."/>
            <person name="Grossman A.R."/>
            <person name="Prochnik S.E."/>
        </authorList>
    </citation>
    <scope>NUCLEOTIDE SEQUENCE [LARGE SCALE GENOMIC DNA]</scope>
    <source>
        <strain evidence="19">4086291</strain>
    </source>
</reference>
<evidence type="ECO:0000256" key="7">
    <source>
        <dbReference type="ARBA" id="ARBA00022723"/>
    </source>
</evidence>
<dbReference type="SUPFAM" id="SSF50022">
    <property type="entry name" value="ISP domain"/>
    <property type="match status" value="1"/>
</dbReference>
<evidence type="ECO:0000256" key="16">
    <source>
        <dbReference type="ARBA" id="ARBA00047828"/>
    </source>
</evidence>
<dbReference type="OrthoDB" id="1637982at2759"/>
<comment type="cofactor">
    <cofactor evidence="15">
        <name>[2Fe-2S] cluster</name>
        <dbReference type="ChEBI" id="CHEBI:190135"/>
    </cofactor>
</comment>
<dbReference type="Gene3D" id="2.102.10.10">
    <property type="entry name" value="Rieske [2Fe-2S] iron-sulphur domain"/>
    <property type="match status" value="1"/>
</dbReference>
<dbReference type="GO" id="GO:0016020">
    <property type="term" value="C:membrane"/>
    <property type="evidence" value="ECO:0007669"/>
    <property type="project" value="UniProtKB-SubCell"/>
</dbReference>
<evidence type="ECO:0000256" key="2">
    <source>
        <dbReference type="ARBA" id="ARBA00010651"/>
    </source>
</evidence>
<keyword evidence="20" id="KW-1185">Reference proteome</keyword>
<evidence type="ECO:0000256" key="4">
    <source>
        <dbReference type="ARBA" id="ARBA00022448"/>
    </source>
</evidence>
<dbReference type="GO" id="GO:0046872">
    <property type="term" value="F:metal ion binding"/>
    <property type="evidence" value="ECO:0007669"/>
    <property type="project" value="UniProtKB-KW"/>
</dbReference>
<evidence type="ECO:0000256" key="12">
    <source>
        <dbReference type="ARBA" id="ARBA00023014"/>
    </source>
</evidence>
<keyword evidence="10" id="KW-1133">Transmembrane helix</keyword>
<evidence type="ECO:0000256" key="15">
    <source>
        <dbReference type="ARBA" id="ARBA00034078"/>
    </source>
</evidence>
<comment type="similarity">
    <text evidence="2">Belongs to the Rieske iron-sulfur protein family.</text>
</comment>
<dbReference type="PANTHER" id="PTHR10134">
    <property type="entry name" value="CYTOCHROME B-C1 COMPLEX SUBUNIT RIESKE, MITOCHONDRIAL"/>
    <property type="match status" value="1"/>
</dbReference>
<keyword evidence="8" id="KW-1278">Translocase</keyword>
<evidence type="ECO:0000256" key="13">
    <source>
        <dbReference type="ARBA" id="ARBA00023136"/>
    </source>
</evidence>
<dbReference type="Pfam" id="PF00355">
    <property type="entry name" value="Rieske"/>
    <property type="match status" value="1"/>
</dbReference>
<dbReference type="EC" id="7.1.1.6" evidence="3"/>
<dbReference type="InterPro" id="IPR014349">
    <property type="entry name" value="Rieske_Fe-S_prot"/>
</dbReference>
<dbReference type="Gene3D" id="1.20.5.700">
    <property type="entry name" value="Single helix bin"/>
    <property type="match status" value="1"/>
</dbReference>
<dbReference type="InterPro" id="IPR036922">
    <property type="entry name" value="Rieske_2Fe-2S_sf"/>
</dbReference>
<evidence type="ECO:0000256" key="6">
    <source>
        <dbReference type="ARBA" id="ARBA00022714"/>
    </source>
</evidence>
<dbReference type="PRINTS" id="PR00162">
    <property type="entry name" value="RIESKE"/>
</dbReference>
<dbReference type="Pfam" id="PF25471">
    <property type="entry name" value="TM_PetC"/>
    <property type="match status" value="1"/>
</dbReference>
<proteinExistence type="inferred from homology"/>
<dbReference type="PROSITE" id="PS51296">
    <property type="entry name" value="RIESKE"/>
    <property type="match status" value="1"/>
</dbReference>
<dbReference type="InterPro" id="IPR017941">
    <property type="entry name" value="Rieske_2Fe-2S"/>
</dbReference>
<keyword evidence="11" id="KW-0408">Iron</keyword>
<evidence type="ECO:0000259" key="18">
    <source>
        <dbReference type="PROSITE" id="PS51296"/>
    </source>
</evidence>
<dbReference type="AlphaFoldDB" id="A0A1X6NPB6"/>
<keyword evidence="9" id="KW-0249">Electron transport</keyword>
<keyword evidence="6" id="KW-0001">2Fe-2S</keyword>
<evidence type="ECO:0000256" key="3">
    <source>
        <dbReference type="ARBA" id="ARBA00012952"/>
    </source>
</evidence>
<evidence type="ECO:0000256" key="8">
    <source>
        <dbReference type="ARBA" id="ARBA00022967"/>
    </source>
</evidence>
<feature type="domain" description="Rieske" evidence="18">
    <location>
        <begin position="123"/>
        <end position="221"/>
    </location>
</feature>
<dbReference type="EMBL" id="KV919253">
    <property type="protein sequence ID" value="OSX70458.1"/>
    <property type="molecule type" value="Genomic_DNA"/>
</dbReference>
<keyword evidence="12" id="KW-0411">Iron-sulfur</keyword>
<name>A0A1X6NPB6_PORUM</name>
<dbReference type="InterPro" id="IPR057415">
    <property type="entry name" value="TM_PetC"/>
</dbReference>
<comment type="catalytic activity">
    <reaction evidence="16">
        <text>2 oxidized [plastocyanin] + a plastoquinol + 2 H(+)(in) = 2 reduced [plastocyanin] + a plastoquinone + 4 H(+)(out)</text>
        <dbReference type="Rhea" id="RHEA:22148"/>
        <dbReference type="Rhea" id="RHEA-COMP:9561"/>
        <dbReference type="Rhea" id="RHEA-COMP:9562"/>
        <dbReference type="Rhea" id="RHEA-COMP:10039"/>
        <dbReference type="Rhea" id="RHEA-COMP:10040"/>
        <dbReference type="ChEBI" id="CHEBI:15378"/>
        <dbReference type="ChEBI" id="CHEBI:17757"/>
        <dbReference type="ChEBI" id="CHEBI:29036"/>
        <dbReference type="ChEBI" id="CHEBI:49552"/>
        <dbReference type="ChEBI" id="CHEBI:62192"/>
        <dbReference type="EC" id="7.1.1.6"/>
    </reaction>
</comment>
<keyword evidence="5" id="KW-0812">Transmembrane</keyword>
<evidence type="ECO:0000313" key="20">
    <source>
        <dbReference type="Proteomes" id="UP000218209"/>
    </source>
</evidence>
<feature type="region of interest" description="Disordered" evidence="17">
    <location>
        <begin position="33"/>
        <end position="63"/>
    </location>
</feature>
<dbReference type="NCBIfam" id="NF010001">
    <property type="entry name" value="PRK13474.1"/>
    <property type="match status" value="1"/>
</dbReference>
<comment type="subcellular location">
    <subcellularLocation>
        <location evidence="1">Membrane</location>
        <topology evidence="1">Single-pass membrane protein</topology>
    </subcellularLocation>
</comment>
<keyword evidence="4" id="KW-0813">Transport</keyword>
<dbReference type="Proteomes" id="UP000218209">
    <property type="component" value="Unassembled WGS sequence"/>
</dbReference>
<evidence type="ECO:0000256" key="1">
    <source>
        <dbReference type="ARBA" id="ARBA00004167"/>
    </source>
</evidence>
<evidence type="ECO:0000256" key="17">
    <source>
        <dbReference type="SAM" id="MobiDB-lite"/>
    </source>
</evidence>
<sequence length="239" mass="24630">MAAAAPTFVATSPLRLDSKRPCELGPALQVRPISHPTSCSPPATTRMVAPSSTSPPLPPSVPDASRRRTLNLLLAGAVTPVVFGVLGPYLDSLGAPSGESRRSRGGVSTVAATDIKGLPVTAAAVTAAAAHTDGRRMVVGLGGDPTWLISKAPSGVAPFALSAVCTHMGCVVPWVPSAGKFVCPCHASQYDAEGRVLRGPAPLPLALEHVSVEEESGKVLLSSWKEVDFRTGGAPWWAF</sequence>
<dbReference type="InterPro" id="IPR005805">
    <property type="entry name" value="Rieske_Fe-S_prot_C"/>
</dbReference>
<keyword evidence="7" id="KW-0479">Metal-binding</keyword>
<accession>A0A1X6NPB6</accession>
<evidence type="ECO:0000256" key="11">
    <source>
        <dbReference type="ARBA" id="ARBA00023004"/>
    </source>
</evidence>
<evidence type="ECO:0000256" key="10">
    <source>
        <dbReference type="ARBA" id="ARBA00022989"/>
    </source>
</evidence>
<evidence type="ECO:0000256" key="5">
    <source>
        <dbReference type="ARBA" id="ARBA00022692"/>
    </source>
</evidence>
<evidence type="ECO:0000256" key="9">
    <source>
        <dbReference type="ARBA" id="ARBA00022982"/>
    </source>
</evidence>